<keyword evidence="2" id="KW-0067">ATP-binding</keyword>
<dbReference type="InterPro" id="IPR027417">
    <property type="entry name" value="P-loop_NTPase"/>
</dbReference>
<accession>A0A562XKH6</accession>
<dbReference type="Gene3D" id="3.40.50.300">
    <property type="entry name" value="P-loop containing nucleotide triphosphate hydrolases"/>
    <property type="match status" value="1"/>
</dbReference>
<gene>
    <name evidence="2" type="ORF">YZ82_01600</name>
</gene>
<dbReference type="GO" id="GO:0016887">
    <property type="term" value="F:ATP hydrolysis activity"/>
    <property type="evidence" value="ECO:0007669"/>
    <property type="project" value="InterPro"/>
</dbReference>
<name>A0A562XKH6_CAMHY</name>
<dbReference type="InterPro" id="IPR003959">
    <property type="entry name" value="ATPase_AAA_core"/>
</dbReference>
<dbReference type="RefSeq" id="WP_147496887.1">
    <property type="nucleotide sequence ID" value="NZ_VOAP01000003.1"/>
</dbReference>
<dbReference type="EMBL" id="VOAP01000003">
    <property type="protein sequence ID" value="TWO22638.1"/>
    <property type="molecule type" value="Genomic_DNA"/>
</dbReference>
<dbReference type="Proteomes" id="UP000321812">
    <property type="component" value="Unassembled WGS sequence"/>
</dbReference>
<evidence type="ECO:0000313" key="3">
    <source>
        <dbReference type="Proteomes" id="UP000321812"/>
    </source>
</evidence>
<protein>
    <submittedName>
        <fullName evidence="2">ATP-binding protein</fullName>
    </submittedName>
</protein>
<evidence type="ECO:0000313" key="2">
    <source>
        <dbReference type="EMBL" id="TWO22638.1"/>
    </source>
</evidence>
<proteinExistence type="predicted"/>
<dbReference type="Pfam" id="PF13304">
    <property type="entry name" value="AAA_21"/>
    <property type="match status" value="1"/>
</dbReference>
<sequence length="357" mass="41947">MIKYFKVSGYKSIKDPIELDLNPKGKRIKGTKYEYNYFDNRLPKSVFLFGHNAVGKTNVLESIDNLFNIINKGIDLEEQKTFINTFTKELKYHLEVICGNNLYTYKLEINQENILYEYLSKNNKQFYEFKNGILVSDLYQDFNSLLSVKSKSTILQKLKDNIISEIYEFIEYNYMFYRIEYGMRNYKITEEWVKMLFEKAKDTLIDILKILDNSITDFYFLDLKDGSYKMILKRGEIDFGIELESSGIKKIIYLIPLIINTMKNGGIVLIDELDSSIGTVSLIRFLNSTINSEDNKNGQFLISTHNPLLFDTELLSPDQIYIVTKEDYATKINSLDSFELRKDKRKAYLNFLRGDYE</sequence>
<organism evidence="2 3">
    <name type="scientific">Campylobacter hyointestinalis</name>
    <dbReference type="NCBI Taxonomy" id="198"/>
    <lineage>
        <taxon>Bacteria</taxon>
        <taxon>Pseudomonadati</taxon>
        <taxon>Campylobacterota</taxon>
        <taxon>Epsilonproteobacteria</taxon>
        <taxon>Campylobacterales</taxon>
        <taxon>Campylobacteraceae</taxon>
        <taxon>Campylobacter</taxon>
    </lineage>
</organism>
<dbReference type="PANTHER" id="PTHR40396">
    <property type="entry name" value="ATPASE-LIKE PROTEIN"/>
    <property type="match status" value="1"/>
</dbReference>
<dbReference type="GO" id="GO:0005524">
    <property type="term" value="F:ATP binding"/>
    <property type="evidence" value="ECO:0007669"/>
    <property type="project" value="UniProtKB-KW"/>
</dbReference>
<evidence type="ECO:0000259" key="1">
    <source>
        <dbReference type="Pfam" id="PF13304"/>
    </source>
</evidence>
<comment type="caution">
    <text evidence="2">The sequence shown here is derived from an EMBL/GenBank/DDBJ whole genome shotgun (WGS) entry which is preliminary data.</text>
</comment>
<dbReference type="AlphaFoldDB" id="A0A562XKH6"/>
<dbReference type="PANTHER" id="PTHR40396:SF1">
    <property type="entry name" value="ATPASE AAA-TYPE CORE DOMAIN-CONTAINING PROTEIN"/>
    <property type="match status" value="1"/>
</dbReference>
<keyword evidence="2" id="KW-0547">Nucleotide-binding</keyword>
<dbReference type="SUPFAM" id="SSF52540">
    <property type="entry name" value="P-loop containing nucleoside triphosphate hydrolases"/>
    <property type="match status" value="1"/>
</dbReference>
<feature type="domain" description="ATPase AAA-type core" evidence="1">
    <location>
        <begin position="47"/>
        <end position="311"/>
    </location>
</feature>
<reference evidence="2 3" key="1">
    <citation type="submission" date="2019-07" db="EMBL/GenBank/DDBJ databases">
        <title>Rapid identification of Enteric Bacteria from Whole Genome Sequences (WGS) using Average Nucleotide Identity (ANI).</title>
        <authorList>
            <person name="Lane C."/>
        </authorList>
    </citation>
    <scope>NUCLEOTIDE SEQUENCE [LARGE SCALE GENOMIC DNA]</scope>
    <source>
        <strain evidence="2 3">D2411</strain>
    </source>
</reference>